<feature type="domain" description="DUF2231" evidence="2">
    <location>
        <begin position="7"/>
        <end position="137"/>
    </location>
</feature>
<dbReference type="EMBL" id="VSSQ01019614">
    <property type="protein sequence ID" value="MPM63808.1"/>
    <property type="molecule type" value="Genomic_DNA"/>
</dbReference>
<sequence>MLETSHLHPMLVHFPIALVAIGFLADLASIFIKKELCFSKMSFYLLITGTLGAMAAVFTGVFFTSEMSGEAGNIMEKHELIAFVTLSLLVITSVFRIVLLSKPENKNLKWLSFIFYALATIAVSLTGFLGGTLVYGYMMPI</sequence>
<feature type="transmembrane region" description="Helical" evidence="1">
    <location>
        <begin position="113"/>
        <end position="138"/>
    </location>
</feature>
<evidence type="ECO:0000256" key="1">
    <source>
        <dbReference type="SAM" id="Phobius"/>
    </source>
</evidence>
<dbReference type="InterPro" id="IPR019251">
    <property type="entry name" value="DUF2231_TM"/>
</dbReference>
<accession>A0A645BFH8</accession>
<dbReference type="Pfam" id="PF09990">
    <property type="entry name" value="DUF2231"/>
    <property type="match status" value="1"/>
</dbReference>
<dbReference type="AlphaFoldDB" id="A0A645BFH8"/>
<gene>
    <name evidence="3" type="ORF">SDC9_110692</name>
</gene>
<keyword evidence="1" id="KW-0812">Transmembrane</keyword>
<name>A0A645BFH8_9ZZZZ</name>
<evidence type="ECO:0000313" key="3">
    <source>
        <dbReference type="EMBL" id="MPM63808.1"/>
    </source>
</evidence>
<organism evidence="3">
    <name type="scientific">bioreactor metagenome</name>
    <dbReference type="NCBI Taxonomy" id="1076179"/>
    <lineage>
        <taxon>unclassified sequences</taxon>
        <taxon>metagenomes</taxon>
        <taxon>ecological metagenomes</taxon>
    </lineage>
</organism>
<feature type="transmembrane region" description="Helical" evidence="1">
    <location>
        <begin position="12"/>
        <end position="31"/>
    </location>
</feature>
<reference evidence="3" key="1">
    <citation type="submission" date="2019-08" db="EMBL/GenBank/DDBJ databases">
        <authorList>
            <person name="Kucharzyk K."/>
            <person name="Murdoch R.W."/>
            <person name="Higgins S."/>
            <person name="Loffler F."/>
        </authorList>
    </citation>
    <scope>NUCLEOTIDE SEQUENCE</scope>
</reference>
<proteinExistence type="predicted"/>
<protein>
    <recommendedName>
        <fullName evidence="2">DUF2231 domain-containing protein</fullName>
    </recommendedName>
</protein>
<comment type="caution">
    <text evidence="3">The sequence shown here is derived from an EMBL/GenBank/DDBJ whole genome shotgun (WGS) entry which is preliminary data.</text>
</comment>
<feature type="transmembrane region" description="Helical" evidence="1">
    <location>
        <begin position="43"/>
        <end position="65"/>
    </location>
</feature>
<evidence type="ECO:0000259" key="2">
    <source>
        <dbReference type="Pfam" id="PF09990"/>
    </source>
</evidence>
<keyword evidence="1" id="KW-1133">Transmembrane helix</keyword>
<keyword evidence="1" id="KW-0472">Membrane</keyword>
<feature type="transmembrane region" description="Helical" evidence="1">
    <location>
        <begin position="80"/>
        <end position="101"/>
    </location>
</feature>